<accession>A0A3S5K302</accession>
<proteinExistence type="predicted"/>
<gene>
    <name evidence="1" type="ORF">DSM106972_092180</name>
</gene>
<dbReference type="Gene3D" id="3.40.1350.10">
    <property type="match status" value="1"/>
</dbReference>
<reference evidence="1" key="2">
    <citation type="journal article" date="2019" name="Genome Biol. Evol.">
        <title>Day and night: Metabolic profiles and evolutionary relationships of six axenic non-marine cyanobacteria.</title>
        <authorList>
            <person name="Will S.E."/>
            <person name="Henke P."/>
            <person name="Boedeker C."/>
            <person name="Huang S."/>
            <person name="Brinkmann H."/>
            <person name="Rohde M."/>
            <person name="Jarek M."/>
            <person name="Friedl T."/>
            <person name="Seufert S."/>
            <person name="Schumacher M."/>
            <person name="Overmann J."/>
            <person name="Neumann-Schaal M."/>
            <person name="Petersen J."/>
        </authorList>
    </citation>
    <scope>NUCLEOTIDE SEQUENCE [LARGE SCALE GENOMIC DNA]</scope>
    <source>
        <strain evidence="1">PCC 7102</strain>
    </source>
</reference>
<name>A0A3S5K302_9CYAN</name>
<dbReference type="RefSeq" id="WP_186538315.1">
    <property type="nucleotide sequence ID" value="NZ_RSCL01000045.1"/>
</dbReference>
<keyword evidence="2" id="KW-1185">Reference proteome</keyword>
<evidence type="ECO:0000313" key="2">
    <source>
        <dbReference type="Proteomes" id="UP000271624"/>
    </source>
</evidence>
<dbReference type="Proteomes" id="UP000271624">
    <property type="component" value="Unassembled WGS sequence"/>
</dbReference>
<evidence type="ECO:0000313" key="1">
    <source>
        <dbReference type="EMBL" id="RUS94967.1"/>
    </source>
</evidence>
<organism evidence="1 2">
    <name type="scientific">Dulcicalothrix desertica PCC 7102</name>
    <dbReference type="NCBI Taxonomy" id="232991"/>
    <lineage>
        <taxon>Bacteria</taxon>
        <taxon>Bacillati</taxon>
        <taxon>Cyanobacteriota</taxon>
        <taxon>Cyanophyceae</taxon>
        <taxon>Nostocales</taxon>
        <taxon>Calotrichaceae</taxon>
        <taxon>Dulcicalothrix</taxon>
    </lineage>
</organism>
<evidence type="ECO:0008006" key="3">
    <source>
        <dbReference type="Google" id="ProtNLM"/>
    </source>
</evidence>
<protein>
    <recommendedName>
        <fullName evidence="3">DUF91 domain-containing protein</fullName>
    </recommendedName>
</protein>
<dbReference type="InterPro" id="IPR011856">
    <property type="entry name" value="tRNA_endonuc-like_dom_sf"/>
</dbReference>
<dbReference type="EMBL" id="RSCL01000045">
    <property type="protein sequence ID" value="RUS94967.1"/>
    <property type="molecule type" value="Genomic_DNA"/>
</dbReference>
<sequence>MTNMHAYEFVWENLEQLFNLKPVARQHPAKGEFCDILAVYNKQLSILELKNTEDRYVVQQLTRYYDNLFDLKPFAEQIDYSLPVKLIALAPTFHRHNYIDRKYSRLDIDFVQITGRCM</sequence>
<dbReference type="GO" id="GO:0003676">
    <property type="term" value="F:nucleic acid binding"/>
    <property type="evidence" value="ECO:0007669"/>
    <property type="project" value="InterPro"/>
</dbReference>
<reference evidence="1" key="1">
    <citation type="submission" date="2018-12" db="EMBL/GenBank/DDBJ databases">
        <authorList>
            <person name="Will S."/>
            <person name="Neumann-Schaal M."/>
            <person name="Henke P."/>
        </authorList>
    </citation>
    <scope>NUCLEOTIDE SEQUENCE</scope>
    <source>
        <strain evidence="1">PCC 7102</strain>
    </source>
</reference>
<comment type="caution">
    <text evidence="1">The sequence shown here is derived from an EMBL/GenBank/DDBJ whole genome shotgun (WGS) entry which is preliminary data.</text>
</comment>
<dbReference type="AlphaFoldDB" id="A0A3S5K302"/>